<dbReference type="PANTHER" id="PTHR42985">
    <property type="entry name" value="SODIUM-COUPLED MONOCARBOXYLATE TRANSPORTER"/>
    <property type="match status" value="1"/>
</dbReference>
<evidence type="ECO:0000313" key="13">
    <source>
        <dbReference type="EMBL" id="AHK72274.1"/>
    </source>
</evidence>
<name>A0A067Z7B8_GLUOY</name>
<keyword evidence="4" id="KW-1003">Cell membrane</keyword>
<feature type="transmembrane region" description="Helical" evidence="12">
    <location>
        <begin position="366"/>
        <end position="387"/>
    </location>
</feature>
<accession>A0A067Z7B8</accession>
<evidence type="ECO:0000256" key="8">
    <source>
        <dbReference type="ARBA" id="ARBA00023065"/>
    </source>
</evidence>
<feature type="transmembrane region" description="Helical" evidence="12">
    <location>
        <begin position="253"/>
        <end position="276"/>
    </location>
</feature>
<dbReference type="HOGENOM" id="CLU_018808_11_4_5"/>
<evidence type="ECO:0000256" key="6">
    <source>
        <dbReference type="ARBA" id="ARBA00022989"/>
    </source>
</evidence>
<feature type="transmembrane region" description="Helical" evidence="12">
    <location>
        <begin position="146"/>
        <end position="168"/>
    </location>
</feature>
<dbReference type="Proteomes" id="UP000031656">
    <property type="component" value="Chromosome"/>
</dbReference>
<evidence type="ECO:0000256" key="4">
    <source>
        <dbReference type="ARBA" id="ARBA00022475"/>
    </source>
</evidence>
<dbReference type="InterPro" id="IPR038377">
    <property type="entry name" value="Na/Glc_symporter_sf"/>
</dbReference>
<organism evidence="13 14">
    <name type="scientific">Gluconobacter oxydans DSM 3504</name>
    <dbReference type="NCBI Taxonomy" id="1288313"/>
    <lineage>
        <taxon>Bacteria</taxon>
        <taxon>Pseudomonadati</taxon>
        <taxon>Pseudomonadota</taxon>
        <taxon>Alphaproteobacteria</taxon>
        <taxon>Acetobacterales</taxon>
        <taxon>Acetobacteraceae</taxon>
        <taxon>Gluconobacter</taxon>
    </lineage>
</organism>
<reference evidence="13 14" key="1">
    <citation type="journal article" date="2015" name="Appl. Microbiol. Biotechnol.">
        <title>The consequence of an additional NADH dehydrogenase paralog on the growth of Gluconobacter oxydans DSM3504.</title>
        <authorList>
            <person name="Kostner D."/>
            <person name="Luchterhand B."/>
            <person name="Junker A."/>
            <person name="Volland S."/>
            <person name="Daniel R."/>
            <person name="Buchs J."/>
            <person name="Liebl W."/>
            <person name="Ehrenreich A."/>
        </authorList>
    </citation>
    <scope>NUCLEOTIDE SEQUENCE [LARGE SCALE GENOMIC DNA]</scope>
    <source>
        <strain evidence="13">DSM 3504</strain>
    </source>
</reference>
<dbReference type="RefSeq" id="WP_041112424.1">
    <property type="nucleotide sequence ID" value="NZ_CP004373.1"/>
</dbReference>
<dbReference type="GO" id="GO:0015293">
    <property type="term" value="F:symporter activity"/>
    <property type="evidence" value="ECO:0007669"/>
    <property type="project" value="TreeGrafter"/>
</dbReference>
<feature type="transmembrane region" description="Helical" evidence="12">
    <location>
        <begin position="61"/>
        <end position="83"/>
    </location>
</feature>
<keyword evidence="3" id="KW-0813">Transport</keyword>
<keyword evidence="6 12" id="KW-1133">Transmembrane helix</keyword>
<dbReference type="GO" id="GO:0006814">
    <property type="term" value="P:sodium ion transport"/>
    <property type="evidence" value="ECO:0007669"/>
    <property type="project" value="UniProtKB-KW"/>
</dbReference>
<feature type="transmembrane region" description="Helical" evidence="12">
    <location>
        <begin position="339"/>
        <end position="360"/>
    </location>
</feature>
<keyword evidence="8" id="KW-0406">Ion transport</keyword>
<evidence type="ECO:0000256" key="11">
    <source>
        <dbReference type="RuleBase" id="RU362091"/>
    </source>
</evidence>
<keyword evidence="9 12" id="KW-0472">Membrane</keyword>
<keyword evidence="7" id="KW-0915">Sodium</keyword>
<evidence type="ECO:0000313" key="14">
    <source>
        <dbReference type="Proteomes" id="UP000031656"/>
    </source>
</evidence>
<evidence type="ECO:0000256" key="9">
    <source>
        <dbReference type="ARBA" id="ARBA00023136"/>
    </source>
</evidence>
<comment type="subcellular location">
    <subcellularLocation>
        <location evidence="1">Cell membrane</location>
        <topology evidence="1">Multi-pass membrane protein</topology>
    </subcellularLocation>
</comment>
<keyword evidence="10" id="KW-0739">Sodium transport</keyword>
<gene>
    <name evidence="13" type="ORF">GLS_c24050</name>
</gene>
<dbReference type="PANTHER" id="PTHR42985:SF47">
    <property type="entry name" value="INTEGRAL MEMBRANE TRANSPORT PROTEIN"/>
    <property type="match status" value="1"/>
</dbReference>
<evidence type="ECO:0000256" key="10">
    <source>
        <dbReference type="ARBA" id="ARBA00023201"/>
    </source>
</evidence>
<feature type="transmembrane region" description="Helical" evidence="12">
    <location>
        <begin position="104"/>
        <end position="126"/>
    </location>
</feature>
<feature type="transmembrane region" description="Helical" evidence="12">
    <location>
        <begin position="424"/>
        <end position="446"/>
    </location>
</feature>
<evidence type="ECO:0000256" key="2">
    <source>
        <dbReference type="ARBA" id="ARBA00006434"/>
    </source>
</evidence>
<evidence type="ECO:0000256" key="7">
    <source>
        <dbReference type="ARBA" id="ARBA00023053"/>
    </source>
</evidence>
<feature type="transmembrane region" description="Helical" evidence="12">
    <location>
        <begin position="175"/>
        <end position="195"/>
    </location>
</feature>
<feature type="transmembrane region" description="Helical" evidence="12">
    <location>
        <begin position="399"/>
        <end position="418"/>
    </location>
</feature>
<dbReference type="GO" id="GO:0005886">
    <property type="term" value="C:plasma membrane"/>
    <property type="evidence" value="ECO:0007669"/>
    <property type="project" value="UniProtKB-SubCell"/>
</dbReference>
<dbReference type="KEGG" id="goy:GLS_c24050"/>
<protein>
    <submittedName>
        <fullName evidence="13">Putative transmembrane protein</fullName>
    </submittedName>
</protein>
<dbReference type="GeneID" id="56906628"/>
<dbReference type="InterPro" id="IPR001734">
    <property type="entry name" value="Na/solute_symporter"/>
</dbReference>
<keyword evidence="5 12" id="KW-0812">Transmembrane</keyword>
<evidence type="ECO:0000256" key="12">
    <source>
        <dbReference type="SAM" id="Phobius"/>
    </source>
</evidence>
<dbReference type="PROSITE" id="PS50283">
    <property type="entry name" value="NA_SOLUT_SYMP_3"/>
    <property type="match status" value="1"/>
</dbReference>
<feature type="transmembrane region" description="Helical" evidence="12">
    <location>
        <begin position="296"/>
        <end position="318"/>
    </location>
</feature>
<dbReference type="InterPro" id="IPR051163">
    <property type="entry name" value="Sodium:Solute_Symporter_SSF"/>
</dbReference>
<proteinExistence type="inferred from homology"/>
<comment type="similarity">
    <text evidence="2 11">Belongs to the sodium:solute symporter (SSF) (TC 2.A.21) family.</text>
</comment>
<dbReference type="Gene3D" id="1.20.1730.10">
    <property type="entry name" value="Sodium/glucose cotransporter"/>
    <property type="match status" value="1"/>
</dbReference>
<feature type="transmembrane region" description="Helical" evidence="12">
    <location>
        <begin position="215"/>
        <end position="232"/>
    </location>
</feature>
<evidence type="ECO:0000256" key="1">
    <source>
        <dbReference type="ARBA" id="ARBA00004651"/>
    </source>
</evidence>
<dbReference type="EMBL" id="CP004373">
    <property type="protein sequence ID" value="AHK72274.1"/>
    <property type="molecule type" value="Genomic_DNA"/>
</dbReference>
<dbReference type="Pfam" id="PF00474">
    <property type="entry name" value="SSF"/>
    <property type="match status" value="1"/>
</dbReference>
<dbReference type="AlphaFoldDB" id="A0A067Z7B8"/>
<evidence type="ECO:0000256" key="5">
    <source>
        <dbReference type="ARBA" id="ARBA00022692"/>
    </source>
</evidence>
<evidence type="ECO:0000256" key="3">
    <source>
        <dbReference type="ARBA" id="ARBA00022448"/>
    </source>
</evidence>
<sequence length="453" mass="47687">MLASLLVILLYLCFLPVISLVLARQPHKDLPPWAICLSLVATETSTLTIVSVPGVAYLKGYVFVGLAIGYLIGRTAVAIWFLPLHERGATSIYRYIGQRFGTKLQKLLSGTFLITRLVAEGVRLYAGMLPVSMLFASMGYPVSDLLLLFLIVLLTLAYTIAGGLKAVVWSDSLQLGLYLGGSIACLVVIWCRAGAAPFHWAPVFSHGLPVFTDPFSIAGAVIGGAILALASHGTDQLMLQRCLAAKTLNGARAAMIGSVFVVGGLFALLSCIGVALRDLMPAQGARPDALFPHFILTLPPVLSGLMIAGILAATMGSLSSAMNAMAAATRADFMPHGPFSLRSLTGLWAFLLVLTALLFSRPSGSAVVFGLSIASYSYGATLGVFLLAMIGHSRDERSAIAGFISAVIVLALVSLVRIEGHPIAFPWLVPIGVAATFAGAGTFSGLRRIGLQE</sequence>